<dbReference type="AlphaFoldDB" id="A0A4U0XMC8"/>
<feature type="region of interest" description="Disordered" evidence="1">
    <location>
        <begin position="494"/>
        <end position="531"/>
    </location>
</feature>
<keyword evidence="3" id="KW-1185">Reference proteome</keyword>
<evidence type="ECO:0000313" key="2">
    <source>
        <dbReference type="EMBL" id="TKA78450.1"/>
    </source>
</evidence>
<name>A0A4U0XMC8_9PEZI</name>
<gene>
    <name evidence="2" type="ORF">B0A49_01137</name>
</gene>
<comment type="caution">
    <text evidence="2">The sequence shown here is derived from an EMBL/GenBank/DDBJ whole genome shotgun (WGS) entry which is preliminary data.</text>
</comment>
<proteinExistence type="predicted"/>
<feature type="compositionally biased region" description="Low complexity" evidence="1">
    <location>
        <begin position="494"/>
        <end position="504"/>
    </location>
</feature>
<accession>A0A4U0XMC8</accession>
<organism evidence="2 3">
    <name type="scientific">Cryomyces minteri</name>
    <dbReference type="NCBI Taxonomy" id="331657"/>
    <lineage>
        <taxon>Eukaryota</taxon>
        <taxon>Fungi</taxon>
        <taxon>Dikarya</taxon>
        <taxon>Ascomycota</taxon>
        <taxon>Pezizomycotina</taxon>
        <taxon>Dothideomycetes</taxon>
        <taxon>Dothideomycetes incertae sedis</taxon>
        <taxon>Cryomyces</taxon>
    </lineage>
</organism>
<feature type="region of interest" description="Disordered" evidence="1">
    <location>
        <begin position="295"/>
        <end position="340"/>
    </location>
</feature>
<protein>
    <submittedName>
        <fullName evidence="2">Uncharacterized protein</fullName>
    </submittedName>
</protein>
<evidence type="ECO:0000313" key="3">
    <source>
        <dbReference type="Proteomes" id="UP000308768"/>
    </source>
</evidence>
<evidence type="ECO:0000256" key="1">
    <source>
        <dbReference type="SAM" id="MobiDB-lite"/>
    </source>
</evidence>
<dbReference type="Proteomes" id="UP000308768">
    <property type="component" value="Unassembled WGS sequence"/>
</dbReference>
<reference evidence="2 3" key="1">
    <citation type="submission" date="2017-03" db="EMBL/GenBank/DDBJ databases">
        <title>Genomes of endolithic fungi from Antarctica.</title>
        <authorList>
            <person name="Coleine C."/>
            <person name="Masonjones S."/>
            <person name="Stajich J.E."/>
        </authorList>
    </citation>
    <scope>NUCLEOTIDE SEQUENCE [LARGE SCALE GENOMIC DNA]</scope>
    <source>
        <strain evidence="2 3">CCFEE 5187</strain>
    </source>
</reference>
<sequence>MAYNLKDHGFVKDMSLMIDALWEDAFDSLSHFGTFSPQTKELSGDICGYENPLQDESLPRISLPEVYAILNATPSWQQGLLQGWLSPLDEATKFLERMKQFMRFDAPREHFSFARQGAKNALAISEGMVFRLRDVMDVLAERDAQPTPVPRSSDVVDDASDIAPDELRDNGAHTAHALPSSAQIGELIREFLDAQQAKDREAQQTQLDYAYEDDLAEREFQEAVATYQQRERDFRADRLAGLESQTLLAIAGPQGAWLLAQPVSSAIERRVELWLSQAANTSTVTETQQMWMFECPRSAPSPPSKPKTERKSPALKPRPEVRTPGKRSNFPAPPPSTHPASWTEVERLLDEAESSQSPSQSHSSASAGREEDACYCAGLKGWITFDPMTWCRVCTDLLEKDKATHAAVQNPEVLDNSTDSNGCYCSLMDINKDDGVSNPSDWCQYCRAELAETGCVCTVSVLDNGSFKPGTWCLFCRQVLDGFGPRLGVGGELAPSAPLESPPSDTSSLKRKSCDVNDDTPSDRKKVRFSPRSSFGKPVVISSATRHRRHHARRAGITLPSASVPLRRLSVDRRFEKPSKMTGRMVLPPAPLGVFEQPRAVVEAPTKFQFHAGPEAATVLKGCEYWG</sequence>
<feature type="compositionally biased region" description="Basic and acidic residues" evidence="1">
    <location>
        <begin position="306"/>
        <end position="323"/>
    </location>
</feature>
<dbReference type="EMBL" id="NAJN01000142">
    <property type="protein sequence ID" value="TKA78450.1"/>
    <property type="molecule type" value="Genomic_DNA"/>
</dbReference>